<dbReference type="AlphaFoldDB" id="A0A0A9BRC6"/>
<dbReference type="EMBL" id="GBRH01236018">
    <property type="protein sequence ID" value="JAD61877.1"/>
    <property type="molecule type" value="Transcribed_RNA"/>
</dbReference>
<reference evidence="1" key="2">
    <citation type="journal article" date="2015" name="Data Brief">
        <title>Shoot transcriptome of the giant reed, Arundo donax.</title>
        <authorList>
            <person name="Barrero R.A."/>
            <person name="Guerrero F.D."/>
            <person name="Moolhuijzen P."/>
            <person name="Goolsby J.A."/>
            <person name="Tidwell J."/>
            <person name="Bellgard S.E."/>
            <person name="Bellgard M.I."/>
        </authorList>
    </citation>
    <scope>NUCLEOTIDE SEQUENCE</scope>
    <source>
        <tissue evidence="1">Shoot tissue taken approximately 20 cm above the soil surface</tissue>
    </source>
</reference>
<sequence>MVMVFGTTVELFRWMRAPAAVPKSACLFEVDGKLALSSSGDGVVVLDIWVQQDYGIEVWEFKYRIELSLAWEGLLAEFRHFVVMFLCEEGSVLISNYKQLLHFDIEGKLLVDFFPLS</sequence>
<accession>A0A0A9BRC6</accession>
<proteinExistence type="predicted"/>
<name>A0A0A9BRC6_ARUDO</name>
<protein>
    <submittedName>
        <fullName evidence="1">Uncharacterized protein</fullName>
    </submittedName>
</protein>
<organism evidence="1">
    <name type="scientific">Arundo donax</name>
    <name type="common">Giant reed</name>
    <name type="synonym">Donax arundinaceus</name>
    <dbReference type="NCBI Taxonomy" id="35708"/>
    <lineage>
        <taxon>Eukaryota</taxon>
        <taxon>Viridiplantae</taxon>
        <taxon>Streptophyta</taxon>
        <taxon>Embryophyta</taxon>
        <taxon>Tracheophyta</taxon>
        <taxon>Spermatophyta</taxon>
        <taxon>Magnoliopsida</taxon>
        <taxon>Liliopsida</taxon>
        <taxon>Poales</taxon>
        <taxon>Poaceae</taxon>
        <taxon>PACMAD clade</taxon>
        <taxon>Arundinoideae</taxon>
        <taxon>Arundineae</taxon>
        <taxon>Arundo</taxon>
    </lineage>
</organism>
<reference evidence="1" key="1">
    <citation type="submission" date="2014-09" db="EMBL/GenBank/DDBJ databases">
        <authorList>
            <person name="Magalhaes I.L.F."/>
            <person name="Oliveira U."/>
            <person name="Santos F.R."/>
            <person name="Vidigal T.H.D.A."/>
            <person name="Brescovit A.D."/>
            <person name="Santos A.J."/>
        </authorList>
    </citation>
    <scope>NUCLEOTIDE SEQUENCE</scope>
    <source>
        <tissue evidence="1">Shoot tissue taken approximately 20 cm above the soil surface</tissue>
    </source>
</reference>
<evidence type="ECO:0000313" key="1">
    <source>
        <dbReference type="EMBL" id="JAD61877.1"/>
    </source>
</evidence>